<name>A0AA38CAV1_TAXCH</name>
<dbReference type="EMBL" id="JAHRHJ020000941">
    <property type="protein sequence ID" value="KAH9293602.1"/>
    <property type="molecule type" value="Genomic_DNA"/>
</dbReference>
<reference evidence="1 2" key="1">
    <citation type="journal article" date="2021" name="Nat. Plants">
        <title>The Taxus genome provides insights into paclitaxel biosynthesis.</title>
        <authorList>
            <person name="Xiong X."/>
            <person name="Gou J."/>
            <person name="Liao Q."/>
            <person name="Li Y."/>
            <person name="Zhou Q."/>
            <person name="Bi G."/>
            <person name="Li C."/>
            <person name="Du R."/>
            <person name="Wang X."/>
            <person name="Sun T."/>
            <person name="Guo L."/>
            <person name="Liang H."/>
            <person name="Lu P."/>
            <person name="Wu Y."/>
            <person name="Zhang Z."/>
            <person name="Ro D.K."/>
            <person name="Shang Y."/>
            <person name="Huang S."/>
            <person name="Yan J."/>
        </authorList>
    </citation>
    <scope>NUCLEOTIDE SEQUENCE [LARGE SCALE GENOMIC DNA]</scope>
    <source>
        <strain evidence="1">Ta-2019</strain>
    </source>
</reference>
<keyword evidence="2" id="KW-1185">Reference proteome</keyword>
<organism evidence="1 2">
    <name type="scientific">Taxus chinensis</name>
    <name type="common">Chinese yew</name>
    <name type="synonym">Taxus wallichiana var. chinensis</name>
    <dbReference type="NCBI Taxonomy" id="29808"/>
    <lineage>
        <taxon>Eukaryota</taxon>
        <taxon>Viridiplantae</taxon>
        <taxon>Streptophyta</taxon>
        <taxon>Embryophyta</taxon>
        <taxon>Tracheophyta</taxon>
        <taxon>Spermatophyta</taxon>
        <taxon>Pinopsida</taxon>
        <taxon>Pinidae</taxon>
        <taxon>Conifers II</taxon>
        <taxon>Cupressales</taxon>
        <taxon>Taxaceae</taxon>
        <taxon>Taxus</taxon>
    </lineage>
</organism>
<sequence>GHHANPNGKLWRKVYLHHIMNVHPPALGDFLRILDHYLYPSRRHLATNNDGTSSLSRLR</sequence>
<dbReference type="Proteomes" id="UP000824469">
    <property type="component" value="Unassembled WGS sequence"/>
</dbReference>
<gene>
    <name evidence="1" type="ORF">KI387_041194</name>
</gene>
<evidence type="ECO:0000313" key="1">
    <source>
        <dbReference type="EMBL" id="KAH9293602.1"/>
    </source>
</evidence>
<feature type="non-terminal residue" evidence="1">
    <location>
        <position position="1"/>
    </location>
</feature>
<proteinExistence type="predicted"/>
<feature type="non-terminal residue" evidence="1">
    <location>
        <position position="59"/>
    </location>
</feature>
<dbReference type="AlphaFoldDB" id="A0AA38CAV1"/>
<protein>
    <submittedName>
        <fullName evidence="1">Uncharacterized protein</fullName>
    </submittedName>
</protein>
<evidence type="ECO:0000313" key="2">
    <source>
        <dbReference type="Proteomes" id="UP000824469"/>
    </source>
</evidence>
<accession>A0AA38CAV1</accession>
<comment type="caution">
    <text evidence="1">The sequence shown here is derived from an EMBL/GenBank/DDBJ whole genome shotgun (WGS) entry which is preliminary data.</text>
</comment>